<dbReference type="HOGENOM" id="CLU_1586745_0_0_1"/>
<dbReference type="EMBL" id="KN838746">
    <property type="protein sequence ID" value="KIJ95678.1"/>
    <property type="molecule type" value="Genomic_DNA"/>
</dbReference>
<proteinExistence type="predicted"/>
<dbReference type="AlphaFoldDB" id="A0A0C9X336"/>
<protein>
    <submittedName>
        <fullName evidence="1">Uncharacterized protein</fullName>
    </submittedName>
</protein>
<sequence>MSFVGFSLRFRIYRHLGSTPQFTHAVQLPARWRMYGDGVTPHFALTRAFTSIAKCRPPAPFFEAQDVTQNRDVVVGRKSQLHRMKRRGVFPETSPWKMLLTPQDSCAARPIDVCNYLVDKIEAAVQDTGTTTPRNSLSTRCSLLQAMKSLMSIYRSSSSARRDCSRWT</sequence>
<reference evidence="2" key="2">
    <citation type="submission" date="2015-01" db="EMBL/GenBank/DDBJ databases">
        <title>Evolutionary Origins and Diversification of the Mycorrhizal Mutualists.</title>
        <authorList>
            <consortium name="DOE Joint Genome Institute"/>
            <consortium name="Mycorrhizal Genomics Consortium"/>
            <person name="Kohler A."/>
            <person name="Kuo A."/>
            <person name="Nagy L.G."/>
            <person name="Floudas D."/>
            <person name="Copeland A."/>
            <person name="Barry K.W."/>
            <person name="Cichocki N."/>
            <person name="Veneault-Fourrey C."/>
            <person name="LaButti K."/>
            <person name="Lindquist E.A."/>
            <person name="Lipzen A."/>
            <person name="Lundell T."/>
            <person name="Morin E."/>
            <person name="Murat C."/>
            <person name="Riley R."/>
            <person name="Ohm R."/>
            <person name="Sun H."/>
            <person name="Tunlid A."/>
            <person name="Henrissat B."/>
            <person name="Grigoriev I.V."/>
            <person name="Hibbett D.S."/>
            <person name="Martin F."/>
        </authorList>
    </citation>
    <scope>NUCLEOTIDE SEQUENCE [LARGE SCALE GENOMIC DNA]</scope>
    <source>
        <strain evidence="2">LaAM-08-1</strain>
    </source>
</reference>
<evidence type="ECO:0000313" key="2">
    <source>
        <dbReference type="Proteomes" id="UP000054477"/>
    </source>
</evidence>
<accession>A0A0C9X336</accession>
<keyword evidence="2" id="KW-1185">Reference proteome</keyword>
<reference evidence="1 2" key="1">
    <citation type="submission" date="2014-04" db="EMBL/GenBank/DDBJ databases">
        <authorList>
            <consortium name="DOE Joint Genome Institute"/>
            <person name="Kuo A."/>
            <person name="Kohler A."/>
            <person name="Nagy L.G."/>
            <person name="Floudas D."/>
            <person name="Copeland A."/>
            <person name="Barry K.W."/>
            <person name="Cichocki N."/>
            <person name="Veneault-Fourrey C."/>
            <person name="LaButti K."/>
            <person name="Lindquist E.A."/>
            <person name="Lipzen A."/>
            <person name="Lundell T."/>
            <person name="Morin E."/>
            <person name="Murat C."/>
            <person name="Sun H."/>
            <person name="Tunlid A."/>
            <person name="Henrissat B."/>
            <person name="Grigoriev I.V."/>
            <person name="Hibbett D.S."/>
            <person name="Martin F."/>
            <person name="Nordberg H.P."/>
            <person name="Cantor M.N."/>
            <person name="Hua S.X."/>
        </authorList>
    </citation>
    <scope>NUCLEOTIDE SEQUENCE [LARGE SCALE GENOMIC DNA]</scope>
    <source>
        <strain evidence="1 2">LaAM-08-1</strain>
    </source>
</reference>
<gene>
    <name evidence="1" type="ORF">K443DRAFT_320750</name>
</gene>
<evidence type="ECO:0000313" key="1">
    <source>
        <dbReference type="EMBL" id="KIJ95678.1"/>
    </source>
</evidence>
<name>A0A0C9X336_9AGAR</name>
<organism evidence="1 2">
    <name type="scientific">Laccaria amethystina LaAM-08-1</name>
    <dbReference type="NCBI Taxonomy" id="1095629"/>
    <lineage>
        <taxon>Eukaryota</taxon>
        <taxon>Fungi</taxon>
        <taxon>Dikarya</taxon>
        <taxon>Basidiomycota</taxon>
        <taxon>Agaricomycotina</taxon>
        <taxon>Agaricomycetes</taxon>
        <taxon>Agaricomycetidae</taxon>
        <taxon>Agaricales</taxon>
        <taxon>Agaricineae</taxon>
        <taxon>Hydnangiaceae</taxon>
        <taxon>Laccaria</taxon>
    </lineage>
</organism>
<dbReference type="Proteomes" id="UP000054477">
    <property type="component" value="Unassembled WGS sequence"/>
</dbReference>